<dbReference type="SUPFAM" id="SSF53041">
    <property type="entry name" value="Resolvase-like"/>
    <property type="match status" value="1"/>
</dbReference>
<dbReference type="InterPro" id="IPR006119">
    <property type="entry name" value="Resolv_N"/>
</dbReference>
<dbReference type="CDD" id="cd00338">
    <property type="entry name" value="Ser_Recombinase"/>
    <property type="match status" value="1"/>
</dbReference>
<evidence type="ECO:0000259" key="1">
    <source>
        <dbReference type="PROSITE" id="PS51736"/>
    </source>
</evidence>
<dbReference type="SMART" id="SM00857">
    <property type="entry name" value="Resolvase"/>
    <property type="match status" value="1"/>
</dbReference>
<name>D4JT13_9FIRM</name>
<organism evidence="3 4">
    <name type="scientific">[Eubacterium] siraeum 70/3</name>
    <dbReference type="NCBI Taxonomy" id="657319"/>
    <lineage>
        <taxon>Bacteria</taxon>
        <taxon>Bacillati</taxon>
        <taxon>Bacillota</taxon>
        <taxon>Clostridia</taxon>
        <taxon>Eubacteriales</taxon>
        <taxon>Oscillospiraceae</taxon>
        <taxon>Oscillospiraceae incertae sedis</taxon>
    </lineage>
</organism>
<gene>
    <name evidence="3" type="ORF">EUS_10330</name>
</gene>
<dbReference type="Proteomes" id="UP000008803">
    <property type="component" value="Chromosome"/>
</dbReference>
<sequence>MYAQPPPPRKGEKTMAKPMLISPISRQGIKLLRVAAYCRVSSSSADQLNSYATQIDYYTRLAKKKKNEWNMVEIFADEGISGMKAKNRPEFQRMIRMCELHQLDLIITKSVSRFARNVKEALEYVRKLKLLGVGIIFEKEGINTQSLGDEMLLNTFTAIAQEESKAISQNQRLSIVKRMELGIYVDSNAPYGFRLENKQLVEYPPEADTVRWIFRSYLNGMSTTEIAKVLTERGIPTKNGKEKWKSTKISYMLSNERYIGDCHYQKTYRDTIVPFKQSKNRGEEDMYYATGTHASIIEKETFDKAQVLLQKRKEQFTKSITFNTYLLTSRIRCSECGSFYRRKVRSGGVKWVCAKHEENTKSCNSNYYSEERIYDGFLSVVNKLRFGQENILGQVIAKLESATQKYKRNNKTAMQISQKIAAINATILKLNELRSKGYLAPEIHQSQVREMQKQLCTLKEDRQDQFESRILTMLQDVRKLKTLIDEIDEPLYEFDEKLFEEIIVEMALNNADELTVTLLGGLKFTELI</sequence>
<evidence type="ECO:0000259" key="2">
    <source>
        <dbReference type="PROSITE" id="PS51737"/>
    </source>
</evidence>
<reference evidence="3 4" key="1">
    <citation type="submission" date="2010-03" db="EMBL/GenBank/DDBJ databases">
        <title>The genome sequence of Eubacterium siraeum 70/3.</title>
        <authorList>
            <consortium name="metaHIT consortium -- http://www.metahit.eu/"/>
            <person name="Pajon A."/>
            <person name="Turner K."/>
            <person name="Parkhill J."/>
            <person name="Duncan S."/>
            <person name="Flint H."/>
        </authorList>
    </citation>
    <scope>NUCLEOTIDE SEQUENCE [LARGE SCALE GENOMIC DNA]</scope>
    <source>
        <strain evidence="3 4">70/3</strain>
    </source>
</reference>
<dbReference type="Pfam" id="PF13408">
    <property type="entry name" value="Zn_ribbon_recom"/>
    <property type="match status" value="1"/>
</dbReference>
<dbReference type="Pfam" id="PF07508">
    <property type="entry name" value="Recombinase"/>
    <property type="match status" value="1"/>
</dbReference>
<reference evidence="3 4" key="2">
    <citation type="submission" date="2010-03" db="EMBL/GenBank/DDBJ databases">
        <authorList>
            <person name="Pajon A."/>
        </authorList>
    </citation>
    <scope>NUCLEOTIDE SEQUENCE [LARGE SCALE GENOMIC DNA]</scope>
    <source>
        <strain evidence="3 4">70/3</strain>
    </source>
</reference>
<accession>D4JT13</accession>
<dbReference type="InterPro" id="IPR036162">
    <property type="entry name" value="Resolvase-like_N_sf"/>
</dbReference>
<proteinExistence type="predicted"/>
<feature type="domain" description="Recombinase" evidence="2">
    <location>
        <begin position="190"/>
        <end position="315"/>
    </location>
</feature>
<dbReference type="EMBL" id="FP929044">
    <property type="protein sequence ID" value="CBK96232.1"/>
    <property type="molecule type" value="Genomic_DNA"/>
</dbReference>
<dbReference type="InterPro" id="IPR038109">
    <property type="entry name" value="DNA_bind_recomb_sf"/>
</dbReference>
<dbReference type="BioCyc" id="ESIR657319:G136K-869-MONOMER"/>
<dbReference type="Gene3D" id="3.90.1750.20">
    <property type="entry name" value="Putative Large Serine Recombinase, Chain B, Domain 2"/>
    <property type="match status" value="1"/>
</dbReference>
<feature type="domain" description="Resolvase/invertase-type recombinase catalytic" evidence="1">
    <location>
        <begin position="33"/>
        <end position="182"/>
    </location>
</feature>
<dbReference type="HOGENOM" id="CLU_010686_0_5_9"/>
<protein>
    <submittedName>
        <fullName evidence="3">Site-specific recombinases, DNA invertase Pin homologs</fullName>
    </submittedName>
</protein>
<evidence type="ECO:0000313" key="4">
    <source>
        <dbReference type="Proteomes" id="UP000008803"/>
    </source>
</evidence>
<dbReference type="Gene3D" id="3.40.50.1390">
    <property type="entry name" value="Resolvase, N-terminal catalytic domain"/>
    <property type="match status" value="1"/>
</dbReference>
<dbReference type="PANTHER" id="PTHR30461:SF23">
    <property type="entry name" value="DNA RECOMBINASE-RELATED"/>
    <property type="match status" value="1"/>
</dbReference>
<dbReference type="GO" id="GO:0000150">
    <property type="term" value="F:DNA strand exchange activity"/>
    <property type="evidence" value="ECO:0007669"/>
    <property type="project" value="InterPro"/>
</dbReference>
<dbReference type="PROSITE" id="PS51737">
    <property type="entry name" value="RECOMBINASE_DNA_BIND"/>
    <property type="match status" value="1"/>
</dbReference>
<dbReference type="AlphaFoldDB" id="D4JT13"/>
<dbReference type="InterPro" id="IPR011109">
    <property type="entry name" value="DNA_bind_recombinase_dom"/>
</dbReference>
<dbReference type="GO" id="GO:0003677">
    <property type="term" value="F:DNA binding"/>
    <property type="evidence" value="ECO:0007669"/>
    <property type="project" value="InterPro"/>
</dbReference>
<dbReference type="InterPro" id="IPR050639">
    <property type="entry name" value="SSR_resolvase"/>
</dbReference>
<dbReference type="Pfam" id="PF00239">
    <property type="entry name" value="Resolvase"/>
    <property type="match status" value="1"/>
</dbReference>
<dbReference type="InterPro" id="IPR025827">
    <property type="entry name" value="Zn_ribbon_recom_dom"/>
</dbReference>
<dbReference type="PROSITE" id="PS51736">
    <property type="entry name" value="RECOMBINASES_3"/>
    <property type="match status" value="1"/>
</dbReference>
<dbReference type="KEGG" id="esu:EUS_10330"/>
<dbReference type="PANTHER" id="PTHR30461">
    <property type="entry name" value="DNA-INVERTASE FROM LAMBDOID PROPHAGE"/>
    <property type="match status" value="1"/>
</dbReference>
<dbReference type="PATRIC" id="fig|657319.3.peg.1325"/>
<evidence type="ECO:0000313" key="3">
    <source>
        <dbReference type="EMBL" id="CBK96232.1"/>
    </source>
</evidence>